<comment type="caution">
    <text evidence="2">The sequence shown here is derived from an EMBL/GenBank/DDBJ whole genome shotgun (WGS) entry which is preliminary data.</text>
</comment>
<gene>
    <name evidence="2" type="ORF">BOX15_Mlig022155g1</name>
</gene>
<name>A0A267F0Q2_9PLAT</name>
<protein>
    <recommendedName>
        <fullName evidence="4">Mitochondria-eating protein</fullName>
    </recommendedName>
</protein>
<keyword evidence="3" id="KW-1185">Reference proteome</keyword>
<sequence>MGNNHSSKSKQKVQISSALVEASSGHRGGSGSDQRRSLPVAEADSMQYRQQVGTQQQQQQSPKVQPRQHPPHSAGAAGVRHSIATATVGNSTMSADVQLVLSQLIEKKPKYSLLKQLDFSELDERARFVVFEAACDLLDQAKTIDSLREERQMMRSNFNVVRRVASIDHLDNPRHRRVASQELASCIQQELQRRPPRLTSPTTAAAAEADPASPASSSSGMLGDLIRSYLQLERQFVEQIRQELLSRRGLFADGVQACRAVHRLLADMLEAAEGLHRRRVEELVQTVTSPTEASGTQVLRARLTLPTEEGKAIRDSVKRLLSQSSSLCQMPWDSLVDPSQHPQFRQLPSSSAAFLNACSAWCWRAVCSSLARVTIVPAEEGAPFRQELHRCELGLGVGRPVACCLWPMLRQGRTVICKALVQTAPVLGPIRD</sequence>
<feature type="region of interest" description="Disordered" evidence="1">
    <location>
        <begin position="190"/>
        <end position="219"/>
    </location>
</feature>
<evidence type="ECO:0000313" key="3">
    <source>
        <dbReference type="Proteomes" id="UP000215902"/>
    </source>
</evidence>
<dbReference type="Proteomes" id="UP000215902">
    <property type="component" value="Unassembled WGS sequence"/>
</dbReference>
<evidence type="ECO:0008006" key="4">
    <source>
        <dbReference type="Google" id="ProtNLM"/>
    </source>
</evidence>
<feature type="compositionally biased region" description="Low complexity" evidence="1">
    <location>
        <begin position="199"/>
        <end position="219"/>
    </location>
</feature>
<proteinExistence type="predicted"/>
<evidence type="ECO:0000256" key="1">
    <source>
        <dbReference type="SAM" id="MobiDB-lite"/>
    </source>
</evidence>
<dbReference type="AlphaFoldDB" id="A0A267F0Q2"/>
<dbReference type="EMBL" id="NIVC01001493">
    <property type="protein sequence ID" value="PAA67318.1"/>
    <property type="molecule type" value="Genomic_DNA"/>
</dbReference>
<feature type="region of interest" description="Disordered" evidence="1">
    <location>
        <begin position="1"/>
        <end position="78"/>
    </location>
</feature>
<organism evidence="2 3">
    <name type="scientific">Macrostomum lignano</name>
    <dbReference type="NCBI Taxonomy" id="282301"/>
    <lineage>
        <taxon>Eukaryota</taxon>
        <taxon>Metazoa</taxon>
        <taxon>Spiralia</taxon>
        <taxon>Lophotrochozoa</taxon>
        <taxon>Platyhelminthes</taxon>
        <taxon>Rhabditophora</taxon>
        <taxon>Macrostomorpha</taxon>
        <taxon>Macrostomida</taxon>
        <taxon>Macrostomidae</taxon>
        <taxon>Macrostomum</taxon>
    </lineage>
</organism>
<reference evidence="2 3" key="1">
    <citation type="submission" date="2017-06" db="EMBL/GenBank/DDBJ databases">
        <title>A platform for efficient transgenesis in Macrostomum lignano, a flatworm model organism for stem cell research.</title>
        <authorList>
            <person name="Berezikov E."/>
        </authorList>
    </citation>
    <scope>NUCLEOTIDE SEQUENCE [LARGE SCALE GENOMIC DNA]</scope>
    <source>
        <strain evidence="2">DV1</strain>
        <tissue evidence="2">Whole organism</tissue>
    </source>
</reference>
<evidence type="ECO:0000313" key="2">
    <source>
        <dbReference type="EMBL" id="PAA67318.1"/>
    </source>
</evidence>
<accession>A0A267F0Q2</accession>
<feature type="compositionally biased region" description="Low complexity" evidence="1">
    <location>
        <begin position="47"/>
        <end position="67"/>
    </location>
</feature>